<protein>
    <submittedName>
        <fullName evidence="6">TetR family transcriptional regulator</fullName>
    </submittedName>
</protein>
<evidence type="ECO:0000256" key="3">
    <source>
        <dbReference type="ARBA" id="ARBA00023163"/>
    </source>
</evidence>
<proteinExistence type="predicted"/>
<feature type="domain" description="HTH tetR-type" evidence="5">
    <location>
        <begin position="15"/>
        <end position="75"/>
    </location>
</feature>
<dbReference type="InterPro" id="IPR050109">
    <property type="entry name" value="HTH-type_TetR-like_transc_reg"/>
</dbReference>
<keyword evidence="7" id="KW-1185">Reference proteome</keyword>
<dbReference type="RefSeq" id="WP_345229355.1">
    <property type="nucleotide sequence ID" value="NZ_BAABEL010000020.1"/>
</dbReference>
<feature type="DNA-binding region" description="H-T-H motif" evidence="4">
    <location>
        <begin position="38"/>
        <end position="57"/>
    </location>
</feature>
<dbReference type="KEGG" id="mhev:MHEL_50860"/>
<dbReference type="InterPro" id="IPR036271">
    <property type="entry name" value="Tet_transcr_reg_TetR-rel_C_sf"/>
</dbReference>
<dbReference type="GO" id="GO:0000976">
    <property type="term" value="F:transcription cis-regulatory region binding"/>
    <property type="evidence" value="ECO:0007669"/>
    <property type="project" value="TreeGrafter"/>
</dbReference>
<name>A0A7I7TDL0_9MYCO</name>
<dbReference type="AlphaFoldDB" id="A0A7I7TDL0"/>
<evidence type="ECO:0000313" key="7">
    <source>
        <dbReference type="Proteomes" id="UP000467148"/>
    </source>
</evidence>
<dbReference type="Proteomes" id="UP000467148">
    <property type="component" value="Chromosome"/>
</dbReference>
<dbReference type="SUPFAM" id="SSF48498">
    <property type="entry name" value="Tetracyclin repressor-like, C-terminal domain"/>
    <property type="match status" value="1"/>
</dbReference>
<organism evidence="6 7">
    <name type="scientific">Mycolicibacterium helvum</name>
    <dbReference type="NCBI Taxonomy" id="1534349"/>
    <lineage>
        <taxon>Bacteria</taxon>
        <taxon>Bacillati</taxon>
        <taxon>Actinomycetota</taxon>
        <taxon>Actinomycetes</taxon>
        <taxon>Mycobacteriales</taxon>
        <taxon>Mycobacteriaceae</taxon>
        <taxon>Mycolicibacterium</taxon>
    </lineage>
</organism>
<dbReference type="GO" id="GO:0003700">
    <property type="term" value="F:DNA-binding transcription factor activity"/>
    <property type="evidence" value="ECO:0007669"/>
    <property type="project" value="TreeGrafter"/>
</dbReference>
<dbReference type="SUPFAM" id="SSF46689">
    <property type="entry name" value="Homeodomain-like"/>
    <property type="match status" value="1"/>
</dbReference>
<dbReference type="PROSITE" id="PS50977">
    <property type="entry name" value="HTH_TETR_2"/>
    <property type="match status" value="1"/>
</dbReference>
<dbReference type="Gene3D" id="1.10.10.60">
    <property type="entry name" value="Homeodomain-like"/>
    <property type="match status" value="1"/>
</dbReference>
<dbReference type="InterPro" id="IPR009057">
    <property type="entry name" value="Homeodomain-like_sf"/>
</dbReference>
<dbReference type="PRINTS" id="PR00455">
    <property type="entry name" value="HTHTETR"/>
</dbReference>
<dbReference type="PANTHER" id="PTHR30055:SF148">
    <property type="entry name" value="TETR-FAMILY TRANSCRIPTIONAL REGULATOR"/>
    <property type="match status" value="1"/>
</dbReference>
<evidence type="ECO:0000256" key="2">
    <source>
        <dbReference type="ARBA" id="ARBA00023125"/>
    </source>
</evidence>
<dbReference type="InterPro" id="IPR001647">
    <property type="entry name" value="HTH_TetR"/>
</dbReference>
<evidence type="ECO:0000256" key="4">
    <source>
        <dbReference type="PROSITE-ProRule" id="PRU00335"/>
    </source>
</evidence>
<dbReference type="PANTHER" id="PTHR30055">
    <property type="entry name" value="HTH-TYPE TRANSCRIPTIONAL REGULATOR RUTR"/>
    <property type="match status" value="1"/>
</dbReference>
<keyword evidence="2 4" id="KW-0238">DNA-binding</keyword>
<gene>
    <name evidence="6" type="ORF">MHEL_50860</name>
</gene>
<evidence type="ECO:0000313" key="6">
    <source>
        <dbReference type="EMBL" id="BBY66843.1"/>
    </source>
</evidence>
<dbReference type="Gene3D" id="1.10.357.10">
    <property type="entry name" value="Tetracycline Repressor, domain 2"/>
    <property type="match status" value="1"/>
</dbReference>
<keyword evidence="3" id="KW-0804">Transcription</keyword>
<dbReference type="Pfam" id="PF16859">
    <property type="entry name" value="TetR_C_11"/>
    <property type="match status" value="1"/>
</dbReference>
<evidence type="ECO:0000259" key="5">
    <source>
        <dbReference type="PROSITE" id="PS50977"/>
    </source>
</evidence>
<accession>A0A7I7TDL0</accession>
<reference evidence="6 7" key="1">
    <citation type="journal article" date="2019" name="Emerg. Microbes Infect.">
        <title>Comprehensive subspecies identification of 175 nontuberculous mycobacteria species based on 7547 genomic profiles.</title>
        <authorList>
            <person name="Matsumoto Y."/>
            <person name="Kinjo T."/>
            <person name="Motooka D."/>
            <person name="Nabeya D."/>
            <person name="Jung N."/>
            <person name="Uechi K."/>
            <person name="Horii T."/>
            <person name="Iida T."/>
            <person name="Fujita J."/>
            <person name="Nakamura S."/>
        </authorList>
    </citation>
    <scope>NUCLEOTIDE SEQUENCE [LARGE SCALE GENOMIC DNA]</scope>
    <source>
        <strain evidence="6 7">JCM 30396</strain>
    </source>
</reference>
<sequence length="199" mass="21736">MAEFRSRGRGRPRSQAVDHALVEAALAEFTDHGFREMSMQSIAARAGVSKVSLYRRWPSKIAVTKEILQLMGQATIVADHGSVAADVRHLVREALVPAEAKTAATVLMRTMGEIAGNPELLALYREHLLGPRIQQIRALIERARGRAEIPEGLDTDVIAMTIAGPIFAYQLSVLTETDTDLPENVIDQITRTILSGITA</sequence>
<keyword evidence="1" id="KW-0805">Transcription regulation</keyword>
<evidence type="ECO:0000256" key="1">
    <source>
        <dbReference type="ARBA" id="ARBA00023015"/>
    </source>
</evidence>
<dbReference type="InterPro" id="IPR011075">
    <property type="entry name" value="TetR_C"/>
</dbReference>
<dbReference type="Pfam" id="PF00440">
    <property type="entry name" value="TetR_N"/>
    <property type="match status" value="1"/>
</dbReference>
<dbReference type="EMBL" id="AP022596">
    <property type="protein sequence ID" value="BBY66843.1"/>
    <property type="molecule type" value="Genomic_DNA"/>
</dbReference>